<reference evidence="2" key="1">
    <citation type="submission" date="2021-02" db="EMBL/GenBank/DDBJ databases">
        <authorList>
            <person name="Dougan E. K."/>
            <person name="Rhodes N."/>
            <person name="Thang M."/>
            <person name="Chan C."/>
        </authorList>
    </citation>
    <scope>NUCLEOTIDE SEQUENCE</scope>
</reference>
<keyword evidence="3" id="KW-1185">Reference proteome</keyword>
<dbReference type="EMBL" id="CAJNJA010059541">
    <property type="protein sequence ID" value="CAE7868000.1"/>
    <property type="molecule type" value="Genomic_DNA"/>
</dbReference>
<dbReference type="Proteomes" id="UP000601435">
    <property type="component" value="Unassembled WGS sequence"/>
</dbReference>
<protein>
    <submittedName>
        <fullName evidence="2">Uncharacterized protein</fullName>
    </submittedName>
</protein>
<evidence type="ECO:0000256" key="1">
    <source>
        <dbReference type="SAM" id="MobiDB-lite"/>
    </source>
</evidence>
<accession>A0A813AGS3</accession>
<proteinExistence type="predicted"/>
<dbReference type="OrthoDB" id="439867at2759"/>
<feature type="compositionally biased region" description="Basic and acidic residues" evidence="1">
    <location>
        <begin position="32"/>
        <end position="45"/>
    </location>
</feature>
<evidence type="ECO:0000313" key="2">
    <source>
        <dbReference type="EMBL" id="CAE7868000.1"/>
    </source>
</evidence>
<sequence>MKLSGSLVGDRLLQLTPLAAMGGFVAKGKGGPGKDEGPKSLKADMMEDEAEDSEDEEHQMEKDALRAMEVGGRESLAAAYEAMAAKEVVYDTFSDELRAGYIARVQAREAWCEEVETSHEQREARDK</sequence>
<feature type="non-terminal residue" evidence="2">
    <location>
        <position position="127"/>
    </location>
</feature>
<comment type="caution">
    <text evidence="2">The sequence shown here is derived from an EMBL/GenBank/DDBJ whole genome shotgun (WGS) entry which is preliminary data.</text>
</comment>
<gene>
    <name evidence="2" type="ORF">SNEC2469_LOCUS27888</name>
</gene>
<feature type="compositionally biased region" description="Acidic residues" evidence="1">
    <location>
        <begin position="46"/>
        <end position="58"/>
    </location>
</feature>
<evidence type="ECO:0000313" key="3">
    <source>
        <dbReference type="Proteomes" id="UP000601435"/>
    </source>
</evidence>
<organism evidence="2 3">
    <name type="scientific">Symbiodinium necroappetens</name>
    <dbReference type="NCBI Taxonomy" id="1628268"/>
    <lineage>
        <taxon>Eukaryota</taxon>
        <taxon>Sar</taxon>
        <taxon>Alveolata</taxon>
        <taxon>Dinophyceae</taxon>
        <taxon>Suessiales</taxon>
        <taxon>Symbiodiniaceae</taxon>
        <taxon>Symbiodinium</taxon>
    </lineage>
</organism>
<feature type="region of interest" description="Disordered" evidence="1">
    <location>
        <begin position="24"/>
        <end position="60"/>
    </location>
</feature>
<name>A0A813AGS3_9DINO</name>
<dbReference type="AlphaFoldDB" id="A0A813AGS3"/>